<accession>A0ABQ8V684</accession>
<dbReference type="EMBL" id="JANVFT010000106">
    <property type="protein sequence ID" value="KAJ4467608.1"/>
    <property type="molecule type" value="Genomic_DNA"/>
</dbReference>
<keyword evidence="2" id="KW-1185">Reference proteome</keyword>
<comment type="caution">
    <text evidence="1">The sequence shown here is derived from an EMBL/GenBank/DDBJ whole genome shotgun (WGS) entry which is preliminary data.</text>
</comment>
<dbReference type="Proteomes" id="UP001150217">
    <property type="component" value="Unassembled WGS sequence"/>
</dbReference>
<proteinExistence type="predicted"/>
<evidence type="ECO:0000313" key="2">
    <source>
        <dbReference type="Proteomes" id="UP001150217"/>
    </source>
</evidence>
<name>A0ABQ8V684_9AGAR</name>
<organism evidence="1 2">
    <name type="scientific">Lentinula lateritia</name>
    <dbReference type="NCBI Taxonomy" id="40482"/>
    <lineage>
        <taxon>Eukaryota</taxon>
        <taxon>Fungi</taxon>
        <taxon>Dikarya</taxon>
        <taxon>Basidiomycota</taxon>
        <taxon>Agaricomycotina</taxon>
        <taxon>Agaricomycetes</taxon>
        <taxon>Agaricomycetidae</taxon>
        <taxon>Agaricales</taxon>
        <taxon>Marasmiineae</taxon>
        <taxon>Omphalotaceae</taxon>
        <taxon>Lentinula</taxon>
    </lineage>
</organism>
<evidence type="ECO:0000313" key="1">
    <source>
        <dbReference type="EMBL" id="KAJ4467608.1"/>
    </source>
</evidence>
<sequence>MQTQLRSKLKSKKWGALIFVCNDLMVFPSQLLHGIVRKTLVTKSDITKDEMVNTLIEWRLNDIQEDQAFVWPHFTPTSFAPPRAPWASPVLSPTFHGHIACRSLTDPEKKTMMDDVTRRMNWHSATGVGHIHQLLWAPCDDSNTGKETLAKALNAEGIDALLYVCIDLN</sequence>
<gene>
    <name evidence="1" type="ORF">C8R41DRAFT_779547</name>
</gene>
<protein>
    <submittedName>
        <fullName evidence="1">Uncharacterized protein</fullName>
    </submittedName>
</protein>
<reference evidence="1" key="1">
    <citation type="submission" date="2022-08" db="EMBL/GenBank/DDBJ databases">
        <title>A Global Phylogenomic Analysis of the Shiitake Genus Lentinula.</title>
        <authorList>
            <consortium name="DOE Joint Genome Institute"/>
            <person name="Sierra-Patev S."/>
            <person name="Min B."/>
            <person name="Naranjo-Ortiz M."/>
            <person name="Looney B."/>
            <person name="Konkel Z."/>
            <person name="Slot J.C."/>
            <person name="Sakamoto Y."/>
            <person name="Steenwyk J.L."/>
            <person name="Rokas A."/>
            <person name="Carro J."/>
            <person name="Camarero S."/>
            <person name="Ferreira P."/>
            <person name="Molpeceres G."/>
            <person name="Ruiz-Duenas F.J."/>
            <person name="Serrano A."/>
            <person name="Henrissat B."/>
            <person name="Drula E."/>
            <person name="Hughes K.W."/>
            <person name="Mata J.L."/>
            <person name="Ishikawa N.K."/>
            <person name="Vargas-Isla R."/>
            <person name="Ushijima S."/>
            <person name="Smith C.A."/>
            <person name="Ahrendt S."/>
            <person name="Andreopoulos W."/>
            <person name="He G."/>
            <person name="Labutti K."/>
            <person name="Lipzen A."/>
            <person name="Ng V."/>
            <person name="Riley R."/>
            <person name="Sandor L."/>
            <person name="Barry K."/>
            <person name="Martinez A.T."/>
            <person name="Xiao Y."/>
            <person name="Gibbons J.G."/>
            <person name="Terashima K."/>
            <person name="Grigoriev I.V."/>
            <person name="Hibbett D.S."/>
        </authorList>
    </citation>
    <scope>NUCLEOTIDE SEQUENCE</scope>
    <source>
        <strain evidence="1">RHP3577 ss4</strain>
    </source>
</reference>